<evidence type="ECO:0000313" key="5">
    <source>
        <dbReference type="Proteomes" id="UP001172457"/>
    </source>
</evidence>
<dbReference type="Proteomes" id="UP001172457">
    <property type="component" value="Chromosome 3"/>
</dbReference>
<dbReference type="Pfam" id="PF07727">
    <property type="entry name" value="RVT_2"/>
    <property type="match status" value="1"/>
</dbReference>
<feature type="compositionally biased region" description="Polar residues" evidence="1">
    <location>
        <begin position="362"/>
        <end position="375"/>
    </location>
</feature>
<dbReference type="Pfam" id="PF14244">
    <property type="entry name" value="Retrotran_gag_3"/>
    <property type="match status" value="1"/>
</dbReference>
<proteinExistence type="predicted"/>
<feature type="compositionally biased region" description="Polar residues" evidence="1">
    <location>
        <begin position="382"/>
        <end position="403"/>
    </location>
</feature>
<dbReference type="InterPro" id="IPR013103">
    <property type="entry name" value="RVT_2"/>
</dbReference>
<sequence length="734" mass="82992">MTRKEGDKGGSSVTDFSSPYYLHPSDSPKQPSANEVLTDGNYNNWVPETNNFLFAKNKTDFIDGTLKKPEISSPDYKPWMRCDAMIKDLKERFGKESASRAYELKQIAATHQEGNSVSTYYTRLRSLWDEFHSIFTFPCCSRNKCTCELGKKITAHLEKQQLYEFLMGLDNDFNVTRTQILATKPVPALWTALSHGGRRRKPKGHIASEPSRSRTSCIQSLPKTNGHKREGCFKVVGYSDWWPGKKDDKTKPKAACVNTQTSFIPGLNEEQYQDFMKFFSSFSNNGETNPEANMTGIRDEVWVVDTGCTEYIIYKPNLLKDNKGTSNEAPLVIPNGDAIPIEGKEDFLLPGKDKPTKVHFESTNSNLDGSEQNNCFDKPSQDCPSTTSGGITQQDDVSFANDNPTLDQEIEEDHAIPHDEPEPRNRRVRTQPSCLNEYVVNLSPSVPDSQPGSSQANSTTKFKSNGEVERYKARLVSKRFTQMEGVDYHETFALVAKLITVRTLLAVTAKKNWIIHQLDINNAFLHGDLDEEVYMKTKGFAKEGETNWLGYPFTRLSRTGYLLLFGGGPISWKTKKQSAVSWSSVEAEYRAMASTVSEVLRRSFEHGFEVEASGSSDWQVSSMACEDDSVFNNIDKTLMVSIQEGQIKSYIDIPGTPETATTLAIELRRVFKLFRHYNELEKIRAELDDKALTFLTMAIPNDLFNYLDSRNTAKELWDELEKQFQGTERSIKLS</sequence>
<feature type="compositionally biased region" description="Polar residues" evidence="1">
    <location>
        <begin position="213"/>
        <end position="222"/>
    </location>
</feature>
<feature type="compositionally biased region" description="Polar residues" evidence="1">
    <location>
        <begin position="442"/>
        <end position="463"/>
    </location>
</feature>
<evidence type="ECO:0000259" key="3">
    <source>
        <dbReference type="Pfam" id="PF14244"/>
    </source>
</evidence>
<feature type="region of interest" description="Disordered" evidence="1">
    <location>
        <begin position="362"/>
        <end position="403"/>
    </location>
</feature>
<dbReference type="PANTHER" id="PTHR37610">
    <property type="entry name" value="CCHC-TYPE DOMAIN-CONTAINING PROTEIN"/>
    <property type="match status" value="1"/>
</dbReference>
<name>A0AA38TBA6_9ASTR</name>
<evidence type="ECO:0000259" key="2">
    <source>
        <dbReference type="Pfam" id="PF07727"/>
    </source>
</evidence>
<evidence type="ECO:0000313" key="4">
    <source>
        <dbReference type="EMBL" id="KAJ9557773.1"/>
    </source>
</evidence>
<evidence type="ECO:0000256" key="1">
    <source>
        <dbReference type="SAM" id="MobiDB-lite"/>
    </source>
</evidence>
<dbReference type="PANTHER" id="PTHR37610:SF98">
    <property type="entry name" value="TRANSCRIPTION FACTOR INTERACTOR AND REGULATOR CCHC(ZN) FAMILY"/>
    <property type="match status" value="1"/>
</dbReference>
<feature type="region of interest" description="Disordered" evidence="1">
    <location>
        <begin position="1"/>
        <end position="35"/>
    </location>
</feature>
<dbReference type="AlphaFoldDB" id="A0AA38TBA6"/>
<evidence type="ECO:0008006" key="6">
    <source>
        <dbReference type="Google" id="ProtNLM"/>
    </source>
</evidence>
<reference evidence="4" key="1">
    <citation type="submission" date="2023-03" db="EMBL/GenBank/DDBJ databases">
        <title>Chromosome-scale reference genome and RAD-based genetic map of yellow starthistle (Centaurea solstitialis) reveal putative structural variation and QTLs associated with invader traits.</title>
        <authorList>
            <person name="Reatini B."/>
            <person name="Cang F.A."/>
            <person name="Jiang Q."/>
            <person name="Mckibben M.T.W."/>
            <person name="Barker M.S."/>
            <person name="Rieseberg L.H."/>
            <person name="Dlugosch K.M."/>
        </authorList>
    </citation>
    <scope>NUCLEOTIDE SEQUENCE</scope>
    <source>
        <strain evidence="4">CAN-66</strain>
        <tissue evidence="4">Leaf</tissue>
    </source>
</reference>
<organism evidence="4 5">
    <name type="scientific">Centaurea solstitialis</name>
    <name type="common">yellow star-thistle</name>
    <dbReference type="NCBI Taxonomy" id="347529"/>
    <lineage>
        <taxon>Eukaryota</taxon>
        <taxon>Viridiplantae</taxon>
        <taxon>Streptophyta</taxon>
        <taxon>Embryophyta</taxon>
        <taxon>Tracheophyta</taxon>
        <taxon>Spermatophyta</taxon>
        <taxon>Magnoliopsida</taxon>
        <taxon>eudicotyledons</taxon>
        <taxon>Gunneridae</taxon>
        <taxon>Pentapetalae</taxon>
        <taxon>asterids</taxon>
        <taxon>campanulids</taxon>
        <taxon>Asterales</taxon>
        <taxon>Asteraceae</taxon>
        <taxon>Carduoideae</taxon>
        <taxon>Cardueae</taxon>
        <taxon>Centaureinae</taxon>
        <taxon>Centaurea</taxon>
    </lineage>
</organism>
<dbReference type="InterPro" id="IPR029472">
    <property type="entry name" value="Copia-like_N"/>
</dbReference>
<feature type="region of interest" description="Disordered" evidence="1">
    <location>
        <begin position="196"/>
        <end position="222"/>
    </location>
</feature>
<keyword evidence="5" id="KW-1185">Reference proteome</keyword>
<accession>A0AA38TBA6</accession>
<protein>
    <recommendedName>
        <fullName evidence="6">Reverse transcriptase Ty1/copia-type domain-containing protein</fullName>
    </recommendedName>
</protein>
<dbReference type="EMBL" id="JARYMX010000003">
    <property type="protein sequence ID" value="KAJ9557773.1"/>
    <property type="molecule type" value="Genomic_DNA"/>
</dbReference>
<feature type="region of interest" description="Disordered" evidence="1">
    <location>
        <begin position="441"/>
        <end position="463"/>
    </location>
</feature>
<feature type="domain" description="Retrotransposon Copia-like N-terminal" evidence="3">
    <location>
        <begin position="23"/>
        <end position="70"/>
    </location>
</feature>
<gene>
    <name evidence="4" type="ORF">OSB04_012387</name>
</gene>
<feature type="domain" description="Reverse transcriptase Ty1/copia-type" evidence="2">
    <location>
        <begin position="464"/>
        <end position="547"/>
    </location>
</feature>
<dbReference type="CDD" id="cd09272">
    <property type="entry name" value="RNase_HI_RT_Ty1"/>
    <property type="match status" value="1"/>
</dbReference>
<comment type="caution">
    <text evidence="4">The sequence shown here is derived from an EMBL/GenBank/DDBJ whole genome shotgun (WGS) entry which is preliminary data.</text>
</comment>